<evidence type="ECO:0000313" key="1">
    <source>
        <dbReference type="EMBL" id="BAE90914.1"/>
    </source>
</evidence>
<sequence length="55" mass="6536">MVVARGWWEEDGGVCRLMDIEFQSREMKSSGDGWWRWLYNNMGRVMPLSCTFNNC</sequence>
<protein>
    <submittedName>
        <fullName evidence="1">Macaca fascicularis brain cDNA, clone: QmoA-10673</fullName>
    </submittedName>
</protein>
<name>I7GN22_MACFA</name>
<dbReference type="AlphaFoldDB" id="I7GN22"/>
<dbReference type="EMBL" id="AB173852">
    <property type="protein sequence ID" value="BAE90914.1"/>
    <property type="molecule type" value="mRNA"/>
</dbReference>
<accession>I7GN22</accession>
<proteinExistence type="evidence at transcript level"/>
<organism evidence="1">
    <name type="scientific">Macaca fascicularis</name>
    <name type="common">Crab-eating macaque</name>
    <name type="synonym">Cynomolgus monkey</name>
    <dbReference type="NCBI Taxonomy" id="9541"/>
    <lineage>
        <taxon>Eukaryota</taxon>
        <taxon>Metazoa</taxon>
        <taxon>Chordata</taxon>
        <taxon>Craniata</taxon>
        <taxon>Vertebrata</taxon>
        <taxon>Euteleostomi</taxon>
        <taxon>Mammalia</taxon>
        <taxon>Eutheria</taxon>
        <taxon>Euarchontoglires</taxon>
        <taxon>Primates</taxon>
        <taxon>Haplorrhini</taxon>
        <taxon>Catarrhini</taxon>
        <taxon>Cercopithecidae</taxon>
        <taxon>Cercopithecinae</taxon>
        <taxon>Macaca</taxon>
    </lineage>
</organism>
<reference evidence="1" key="1">
    <citation type="journal article" date="2007" name="PLoS Biol.">
        <title>Rate of evolution in brain-expressed genes in humans and other primates.</title>
        <authorList>
            <person name="Wang H.-Y."/>
            <person name="Chien H.-C."/>
            <person name="Osada N."/>
            <person name="Hashimoto K."/>
            <person name="Sugano S."/>
            <person name="Gojobori T."/>
            <person name="Chou C.-K."/>
            <person name="Tsai S.-F."/>
            <person name="Wu C.-I."/>
            <person name="Shen C.-K.J."/>
        </authorList>
    </citation>
    <scope>NUCLEOTIDE SEQUENCE</scope>
</reference>